<keyword evidence="5 9" id="KW-0863">Zinc-finger</keyword>
<dbReference type="FunFam" id="3.30.160.60:FF:000358">
    <property type="entry name" value="zinc finger protein 24"/>
    <property type="match status" value="1"/>
</dbReference>
<dbReference type="AlphaFoldDB" id="A0A9F5N4W3"/>
<dbReference type="GO" id="GO:0000978">
    <property type="term" value="F:RNA polymerase II cis-regulatory region sequence-specific DNA binding"/>
    <property type="evidence" value="ECO:0007669"/>
    <property type="project" value="TreeGrafter"/>
</dbReference>
<keyword evidence="7" id="KW-0238">DNA-binding</keyword>
<comment type="subcellular location">
    <subcellularLocation>
        <location evidence="1">Nucleus</location>
    </subcellularLocation>
</comment>
<dbReference type="SUPFAM" id="SSF47353">
    <property type="entry name" value="Retrovirus capsid dimerization domain-like"/>
    <property type="match status" value="1"/>
</dbReference>
<dbReference type="GeneID" id="112541890"/>
<dbReference type="SMART" id="SM00431">
    <property type="entry name" value="SCAN"/>
    <property type="match status" value="1"/>
</dbReference>
<evidence type="ECO:0000256" key="3">
    <source>
        <dbReference type="ARBA" id="ARBA00022723"/>
    </source>
</evidence>
<evidence type="ECO:0000256" key="7">
    <source>
        <dbReference type="ARBA" id="ARBA00023125"/>
    </source>
</evidence>
<dbReference type="PROSITE" id="PS50157">
    <property type="entry name" value="ZINC_FINGER_C2H2_2"/>
    <property type="match status" value="6"/>
</dbReference>
<dbReference type="InterPro" id="IPR038269">
    <property type="entry name" value="SCAN_sf"/>
</dbReference>
<dbReference type="Proteomes" id="UP000695026">
    <property type="component" value="Unplaced"/>
</dbReference>
<keyword evidence="6" id="KW-0862">Zinc</keyword>
<keyword evidence="3" id="KW-0479">Metal-binding</keyword>
<gene>
    <name evidence="13" type="primary">LOC112541890</name>
</gene>
<dbReference type="InterPro" id="IPR013087">
    <property type="entry name" value="Znf_C2H2_type"/>
</dbReference>
<organism evidence="12 13">
    <name type="scientific">Python bivittatus</name>
    <name type="common">Burmese python</name>
    <name type="synonym">Python molurus bivittatus</name>
    <dbReference type="NCBI Taxonomy" id="176946"/>
    <lineage>
        <taxon>Eukaryota</taxon>
        <taxon>Metazoa</taxon>
        <taxon>Chordata</taxon>
        <taxon>Craniata</taxon>
        <taxon>Vertebrata</taxon>
        <taxon>Euteleostomi</taxon>
        <taxon>Lepidosauria</taxon>
        <taxon>Squamata</taxon>
        <taxon>Bifurcata</taxon>
        <taxon>Unidentata</taxon>
        <taxon>Episquamata</taxon>
        <taxon>Toxicofera</taxon>
        <taxon>Serpentes</taxon>
        <taxon>Henophidia</taxon>
        <taxon>Pythonidae</taxon>
        <taxon>Python</taxon>
    </lineage>
</organism>
<sequence>MDEQEATGPGAWERMEGLPKAPLVAQMASTEELLMEAPPHHVKQEPTEGLQDLWEAQWQEFLRTLQAPDSEWGTPQLSERLTPWDDAKAFLASFEQVASACRWPRDKWVTFLRPALSGEAEQAFGSLHAQERGDYGKVKAAILEEEAATRERQRQHFRQLRYQDTEGPRGIYGQLRELCCRWLKVERRTKDEILELLILEQFLSILPVAMQSWVRDRKPGSCTQAVALAEDFLLKRHEAEKLEQKVPRPVAEEAVEPSEMGQVLLMDCWTGQLSREAKEGQGKEATWLNNDQAWGKEVNSIHRKGREHVELKDVSLGTNRDFQYCKNGGTLEGQNEVGNAQELGPEKGMDRTIFCAENDQGTGSATEQQRVLCGKLQPTKLDHGGNFGQSSDLLKHQNVDTAGKSYLSSHGGSSLIPTQALITQEGVYAGLGSTKCPHCDKSFSCALTFKEHLSIHCGESSFNCSYCGRNFGSGSVLREHIRAHTGERPYRCPDCGKSFNQKHYLTIHERLHSGEKPYKCIHCGKSFPERSRLLIHERIHTGENPFVCSECGKGFNQKGNLMTHMRLHTGEKPYKCAHCERRFSQKAGLSAHEKTHISLKRTF</sequence>
<evidence type="ECO:0000256" key="6">
    <source>
        <dbReference type="ARBA" id="ARBA00022833"/>
    </source>
</evidence>
<dbReference type="GO" id="GO:0000981">
    <property type="term" value="F:DNA-binding transcription factor activity, RNA polymerase II-specific"/>
    <property type="evidence" value="ECO:0007669"/>
    <property type="project" value="TreeGrafter"/>
</dbReference>
<keyword evidence="4" id="KW-0677">Repeat</keyword>
<dbReference type="OrthoDB" id="427030at2759"/>
<evidence type="ECO:0000256" key="1">
    <source>
        <dbReference type="ARBA" id="ARBA00004123"/>
    </source>
</evidence>
<evidence type="ECO:0000313" key="12">
    <source>
        <dbReference type="Proteomes" id="UP000695026"/>
    </source>
</evidence>
<dbReference type="Pfam" id="PF13912">
    <property type="entry name" value="zf-C2H2_6"/>
    <property type="match status" value="1"/>
</dbReference>
<dbReference type="GO" id="GO:0005634">
    <property type="term" value="C:nucleus"/>
    <property type="evidence" value="ECO:0007669"/>
    <property type="project" value="UniProtKB-SubCell"/>
</dbReference>
<evidence type="ECO:0000256" key="5">
    <source>
        <dbReference type="ARBA" id="ARBA00022771"/>
    </source>
</evidence>
<dbReference type="InterPro" id="IPR003309">
    <property type="entry name" value="SCAN_dom"/>
</dbReference>
<feature type="domain" description="C2H2-type" evidence="10">
    <location>
        <begin position="434"/>
        <end position="461"/>
    </location>
</feature>
<evidence type="ECO:0000259" key="10">
    <source>
        <dbReference type="PROSITE" id="PS50157"/>
    </source>
</evidence>
<comment type="similarity">
    <text evidence="2">Belongs to the krueppel C2H2-type zinc-finger protein family.</text>
</comment>
<reference evidence="13" key="1">
    <citation type="submission" date="2025-08" db="UniProtKB">
        <authorList>
            <consortium name="RefSeq"/>
        </authorList>
    </citation>
    <scope>IDENTIFICATION</scope>
    <source>
        <tissue evidence="13">Liver</tissue>
    </source>
</reference>
<keyword evidence="8" id="KW-0539">Nucleus</keyword>
<feature type="domain" description="C2H2-type" evidence="10">
    <location>
        <begin position="546"/>
        <end position="573"/>
    </location>
</feature>
<dbReference type="PANTHER" id="PTHR23226">
    <property type="entry name" value="ZINC FINGER AND SCAN DOMAIN-CONTAINING"/>
    <property type="match status" value="1"/>
</dbReference>
<dbReference type="Gene3D" id="3.30.160.60">
    <property type="entry name" value="Classic Zinc Finger"/>
    <property type="match status" value="5"/>
</dbReference>
<accession>A0A9F5N4W3</accession>
<dbReference type="OMA" id="PVDMQIW"/>
<dbReference type="CDD" id="cd07936">
    <property type="entry name" value="SCAN"/>
    <property type="match status" value="1"/>
</dbReference>
<feature type="domain" description="SCAN box" evidence="11">
    <location>
        <begin position="154"/>
        <end position="232"/>
    </location>
</feature>
<dbReference type="FunFam" id="3.30.160.60:FF:001530">
    <property type="entry name" value="Zinc finger protein 268"/>
    <property type="match status" value="1"/>
</dbReference>
<protein>
    <submittedName>
        <fullName evidence="13">Zinc finger and SCAN domain-containing protein 21-like</fullName>
    </submittedName>
</protein>
<evidence type="ECO:0000256" key="4">
    <source>
        <dbReference type="ARBA" id="ARBA00022737"/>
    </source>
</evidence>
<dbReference type="PROSITE" id="PS00028">
    <property type="entry name" value="ZINC_FINGER_C2H2_1"/>
    <property type="match status" value="6"/>
</dbReference>
<feature type="domain" description="C2H2-type" evidence="10">
    <location>
        <begin position="462"/>
        <end position="489"/>
    </location>
</feature>
<evidence type="ECO:0000259" key="11">
    <source>
        <dbReference type="PROSITE" id="PS50804"/>
    </source>
</evidence>
<dbReference type="Pfam" id="PF02023">
    <property type="entry name" value="SCAN"/>
    <property type="match status" value="1"/>
</dbReference>
<feature type="domain" description="C2H2-type" evidence="10">
    <location>
        <begin position="574"/>
        <end position="601"/>
    </location>
</feature>
<evidence type="ECO:0000256" key="9">
    <source>
        <dbReference type="PROSITE-ProRule" id="PRU00042"/>
    </source>
</evidence>
<dbReference type="PROSITE" id="PS50804">
    <property type="entry name" value="SCAN_BOX"/>
    <property type="match status" value="1"/>
</dbReference>
<evidence type="ECO:0000313" key="13">
    <source>
        <dbReference type="RefSeq" id="XP_025028988.1"/>
    </source>
</evidence>
<keyword evidence="12" id="KW-1185">Reference proteome</keyword>
<dbReference type="Gene3D" id="1.10.4020.10">
    <property type="entry name" value="DNA breaking-rejoining enzymes"/>
    <property type="match status" value="1"/>
</dbReference>
<dbReference type="RefSeq" id="XP_025028988.1">
    <property type="nucleotide sequence ID" value="XM_025173220.1"/>
</dbReference>
<dbReference type="FunFam" id="3.30.160.60:FF:002343">
    <property type="entry name" value="Zinc finger protein 33A"/>
    <property type="match status" value="1"/>
</dbReference>
<dbReference type="FunFam" id="3.30.160.60:FF:001954">
    <property type="entry name" value="Zinc finger protein 787"/>
    <property type="match status" value="1"/>
</dbReference>
<name>A0A9F5N4W3_PYTBI</name>
<evidence type="ECO:0000256" key="8">
    <source>
        <dbReference type="ARBA" id="ARBA00023242"/>
    </source>
</evidence>
<dbReference type="GO" id="GO:0008270">
    <property type="term" value="F:zinc ion binding"/>
    <property type="evidence" value="ECO:0007669"/>
    <property type="project" value="UniProtKB-KW"/>
</dbReference>
<evidence type="ECO:0000256" key="2">
    <source>
        <dbReference type="ARBA" id="ARBA00006991"/>
    </source>
</evidence>
<feature type="domain" description="C2H2-type" evidence="10">
    <location>
        <begin position="518"/>
        <end position="545"/>
    </location>
</feature>
<proteinExistence type="inferred from homology"/>
<dbReference type="InterPro" id="IPR036236">
    <property type="entry name" value="Znf_C2H2_sf"/>
</dbReference>
<dbReference type="PANTHER" id="PTHR23226:SF379">
    <property type="entry name" value="C2H2-TYPE DOMAIN-CONTAINING PROTEIN"/>
    <property type="match status" value="1"/>
</dbReference>
<dbReference type="Pfam" id="PF00096">
    <property type="entry name" value="zf-C2H2"/>
    <property type="match status" value="3"/>
</dbReference>
<dbReference type="SUPFAM" id="SSF57667">
    <property type="entry name" value="beta-beta-alpha zinc fingers"/>
    <property type="match status" value="4"/>
</dbReference>
<dbReference type="SMART" id="SM00355">
    <property type="entry name" value="ZnF_C2H2"/>
    <property type="match status" value="6"/>
</dbReference>
<dbReference type="KEGG" id="pbi:112541890"/>
<dbReference type="FunFam" id="1.10.4020.10:FF:000001">
    <property type="entry name" value="zinc finger protein 263 isoform X1"/>
    <property type="match status" value="1"/>
</dbReference>
<feature type="domain" description="C2H2-type" evidence="10">
    <location>
        <begin position="490"/>
        <end position="517"/>
    </location>
</feature>